<dbReference type="PROSITE" id="PS01162">
    <property type="entry name" value="QOR_ZETA_CRYSTAL"/>
    <property type="match status" value="1"/>
</dbReference>
<evidence type="ECO:0000313" key="5">
    <source>
        <dbReference type="Proteomes" id="UP000062645"/>
    </source>
</evidence>
<dbReference type="STRING" id="224013.ACX27_11605"/>
<dbReference type="Gene3D" id="3.40.50.720">
    <property type="entry name" value="NAD(P)-binding Rossmann-like Domain"/>
    <property type="match status" value="1"/>
</dbReference>
<dbReference type="GO" id="GO:0070402">
    <property type="term" value="F:NADPH binding"/>
    <property type="evidence" value="ECO:0007669"/>
    <property type="project" value="TreeGrafter"/>
</dbReference>
<reference evidence="5" key="1">
    <citation type="submission" date="2015-07" db="EMBL/GenBank/DDBJ databases">
        <title>Genome Of Nitrogen-Fixing Cyanobacterium Nostoc piscinale CENA21 From Solimoes/Amazon River Floodplain Sediments And Comparative Genomics To Uncover Biosynthetic Natural Products Potential.</title>
        <authorList>
            <person name="Leao T.F."/>
            <person name="Leao P.N."/>
            <person name="Guimaraes P.I."/>
            <person name="de Melo A.G.C."/>
            <person name="Ramos R.T.J."/>
            <person name="Silva A."/>
            <person name="Fiore M.F."/>
            <person name="Schneider M.P.C."/>
        </authorList>
    </citation>
    <scope>NUCLEOTIDE SEQUENCE [LARGE SCALE GENOMIC DNA]</scope>
    <source>
        <strain evidence="5">CENA21</strain>
    </source>
</reference>
<dbReference type="Pfam" id="PF13602">
    <property type="entry name" value="ADH_zinc_N_2"/>
    <property type="match status" value="1"/>
</dbReference>
<evidence type="ECO:0000256" key="2">
    <source>
        <dbReference type="ARBA" id="ARBA00023002"/>
    </source>
</evidence>
<dbReference type="EMBL" id="CP012036">
    <property type="protein sequence ID" value="ALF53343.1"/>
    <property type="molecule type" value="Genomic_DNA"/>
</dbReference>
<accession>A0A0M3V564</accession>
<dbReference type="Proteomes" id="UP000062645">
    <property type="component" value="Chromosome"/>
</dbReference>
<proteinExistence type="predicted"/>
<dbReference type="InterPro" id="IPR011032">
    <property type="entry name" value="GroES-like_sf"/>
</dbReference>
<dbReference type="PATRIC" id="fig|224013.5.peg.2810"/>
<dbReference type="RefSeq" id="WP_062292326.1">
    <property type="nucleotide sequence ID" value="NZ_CP012036.1"/>
</dbReference>
<dbReference type="AlphaFoldDB" id="A0A0M3V564"/>
<evidence type="ECO:0000259" key="3">
    <source>
        <dbReference type="SMART" id="SM00829"/>
    </source>
</evidence>
<dbReference type="OrthoDB" id="9787435at2"/>
<evidence type="ECO:0000313" key="4">
    <source>
        <dbReference type="EMBL" id="ALF53343.1"/>
    </source>
</evidence>
<keyword evidence="1" id="KW-0521">NADP</keyword>
<dbReference type="InterPro" id="IPR020843">
    <property type="entry name" value="ER"/>
</dbReference>
<dbReference type="SUPFAM" id="SSF50129">
    <property type="entry name" value="GroES-like"/>
    <property type="match status" value="1"/>
</dbReference>
<gene>
    <name evidence="4" type="ORF">ACX27_11605</name>
</gene>
<reference evidence="4 5" key="2">
    <citation type="journal article" date="2016" name="Genome Announc.">
        <title>Draft Genome Sequence of the N2-Fixing Cyanobacterium Nostoc piscinale CENA21, Isolated from the Brazilian Amazon Floodplain.</title>
        <authorList>
            <person name="Leao T."/>
            <person name="Guimaraes P.I."/>
            <person name="de Melo A.G."/>
            <person name="Ramos R.T."/>
            <person name="Leao P.N."/>
            <person name="Silva A."/>
            <person name="Fiore M.F."/>
            <person name="Schneider M.P."/>
        </authorList>
    </citation>
    <scope>NUCLEOTIDE SEQUENCE [LARGE SCALE GENOMIC DNA]</scope>
    <source>
        <strain evidence="4 5">CENA21</strain>
    </source>
</reference>
<dbReference type="SMART" id="SM00829">
    <property type="entry name" value="PKS_ER"/>
    <property type="match status" value="1"/>
</dbReference>
<dbReference type="SUPFAM" id="SSF51735">
    <property type="entry name" value="NAD(P)-binding Rossmann-fold domains"/>
    <property type="match status" value="1"/>
</dbReference>
<dbReference type="CDD" id="cd08272">
    <property type="entry name" value="MDR6"/>
    <property type="match status" value="1"/>
</dbReference>
<dbReference type="InterPro" id="IPR036291">
    <property type="entry name" value="NAD(P)-bd_dom_sf"/>
</dbReference>
<sequence length="335" mass="36137">MKAVLMKAAGSPEVLQLQEVPTPSIPLDNTQLLVRLVAAGINPIDTKLRKRGTFYPDQMPAILGCDGAGVVEAVGAGVQKFRPGDAVYFCYGGLGGHQGNYAEYTVVDERFVARKPASVSFAEAAAAPLVLITAWEALYERGRLEPGERVLIHAGAGGVGHVAIQLAKLKNAAVATTVSTPEKADFVQQLGADYPIFYKQTDFVQATLDWTDGGGVDLAFDTVGGETFQKTFPAVRVYGDIVTILEPDANTVWKTARNRNLRIGLELMLTPMLLGMDESLQHHGEILEQCANWMEQGKLKIQVNHQFPLKDAAKAHELIETGAIAGKIVLLISDE</sequence>
<dbReference type="Pfam" id="PF08240">
    <property type="entry name" value="ADH_N"/>
    <property type="match status" value="1"/>
</dbReference>
<dbReference type="KEGG" id="npz:ACX27_11605"/>
<keyword evidence="2" id="KW-0560">Oxidoreductase</keyword>
<dbReference type="Gene3D" id="3.90.180.10">
    <property type="entry name" value="Medium-chain alcohol dehydrogenases, catalytic domain"/>
    <property type="match status" value="1"/>
</dbReference>
<organism evidence="4 5">
    <name type="scientific">Nostoc piscinale CENA21</name>
    <dbReference type="NCBI Taxonomy" id="224013"/>
    <lineage>
        <taxon>Bacteria</taxon>
        <taxon>Bacillati</taxon>
        <taxon>Cyanobacteriota</taxon>
        <taxon>Cyanophyceae</taxon>
        <taxon>Nostocales</taxon>
        <taxon>Nostocaceae</taxon>
        <taxon>Nostoc</taxon>
    </lineage>
</organism>
<dbReference type="InterPro" id="IPR013154">
    <property type="entry name" value="ADH-like_N"/>
</dbReference>
<evidence type="ECO:0000256" key="1">
    <source>
        <dbReference type="ARBA" id="ARBA00022857"/>
    </source>
</evidence>
<keyword evidence="5" id="KW-1185">Reference proteome</keyword>
<dbReference type="InterPro" id="IPR002364">
    <property type="entry name" value="Quin_OxRdtase/zeta-crystal_CS"/>
</dbReference>
<feature type="domain" description="Enoyl reductase (ER)" evidence="3">
    <location>
        <begin position="10"/>
        <end position="330"/>
    </location>
</feature>
<name>A0A0M3V564_9NOSO</name>
<dbReference type="PANTHER" id="PTHR48106">
    <property type="entry name" value="QUINONE OXIDOREDUCTASE PIG3-RELATED"/>
    <property type="match status" value="1"/>
</dbReference>
<protein>
    <submittedName>
        <fullName evidence="4">Alcohol dehydrogenase</fullName>
    </submittedName>
</protein>
<dbReference type="GO" id="GO:0016651">
    <property type="term" value="F:oxidoreductase activity, acting on NAD(P)H"/>
    <property type="evidence" value="ECO:0007669"/>
    <property type="project" value="TreeGrafter"/>
</dbReference>
<dbReference type="GO" id="GO:0008270">
    <property type="term" value="F:zinc ion binding"/>
    <property type="evidence" value="ECO:0007669"/>
    <property type="project" value="InterPro"/>
</dbReference>